<reference evidence="2" key="1">
    <citation type="submission" date="2017-09" db="EMBL/GenBank/DDBJ databases">
        <title>Depth-based differentiation of microbial function through sediment-hosted aquifers and enrichment of novel symbionts in the deep terrestrial subsurface.</title>
        <authorList>
            <person name="Probst A.J."/>
            <person name="Ladd B."/>
            <person name="Jarett J.K."/>
            <person name="Geller-Mcgrath D.E."/>
            <person name="Sieber C.M.K."/>
            <person name="Emerson J.B."/>
            <person name="Anantharaman K."/>
            <person name="Thomas B.C."/>
            <person name="Malmstrom R."/>
            <person name="Stieglmeier M."/>
            <person name="Klingl A."/>
            <person name="Woyke T."/>
            <person name="Ryan C.M."/>
            <person name="Banfield J.F."/>
        </authorList>
    </citation>
    <scope>NUCLEOTIDE SEQUENCE [LARGE SCALE GENOMIC DNA]</scope>
</reference>
<feature type="non-terminal residue" evidence="1">
    <location>
        <position position="327"/>
    </location>
</feature>
<organism evidence="1 2">
    <name type="scientific">bacterium (Candidatus Gribaldobacteria) CG_4_10_14_0_8_um_filter_33_9</name>
    <dbReference type="NCBI Taxonomy" id="2014266"/>
    <lineage>
        <taxon>Bacteria</taxon>
        <taxon>Candidatus Gribaldobacteria</taxon>
    </lineage>
</organism>
<dbReference type="AlphaFoldDB" id="A0A2M7RMS1"/>
<evidence type="ECO:0000313" key="2">
    <source>
        <dbReference type="Proteomes" id="UP000229371"/>
    </source>
</evidence>
<dbReference type="InterPro" id="IPR027417">
    <property type="entry name" value="P-loop_NTPase"/>
</dbReference>
<evidence type="ECO:0008006" key="3">
    <source>
        <dbReference type="Google" id="ProtNLM"/>
    </source>
</evidence>
<dbReference type="EMBL" id="PFMI01000042">
    <property type="protein sequence ID" value="PIZ00790.1"/>
    <property type="molecule type" value="Genomic_DNA"/>
</dbReference>
<gene>
    <name evidence="1" type="ORF">COY61_01615</name>
</gene>
<proteinExistence type="predicted"/>
<accession>A0A2M7RMS1</accession>
<name>A0A2M7RMS1_9BACT</name>
<comment type="caution">
    <text evidence="1">The sequence shown here is derived from an EMBL/GenBank/DDBJ whole genome shotgun (WGS) entry which is preliminary data.</text>
</comment>
<evidence type="ECO:0000313" key="1">
    <source>
        <dbReference type="EMBL" id="PIZ00790.1"/>
    </source>
</evidence>
<dbReference type="Gene3D" id="3.30.420.280">
    <property type="match status" value="1"/>
</dbReference>
<protein>
    <recommendedName>
        <fullName evidence="3">Terminase</fullName>
    </recommendedName>
</protein>
<dbReference type="Gene3D" id="3.40.50.300">
    <property type="entry name" value="P-loop containing nucleotide triphosphate hydrolases"/>
    <property type="match status" value="1"/>
</dbReference>
<sequence length="327" mass="37419">MISLVKIKDELQRRKKETALKNYAPHLKQFAFHTALPFIRWITGGNRSGKTESATVETIIRSTGEIPTGYMDQKYIRKCEQLGIGHPDKSLAEVYSKPINLPSDNWIVTADFPNARDVVIPMFRKYIPPGYIKRWWQTDKIWEIKNGSRVSIKSCDSGVRKFFGPKKDNVQFDEEPANGIYDECYTRVADSEGQLYGAMTPMFGITWTKEEFLNKMGIDPDIFCINFDIDDNPYLSDESRARLKKKFTGVEADIRLHGTYTSRTGLVYGPSYWDDLIHLIDPFVIPKHWLMIGILDPGLATTGYLLAAVSPENKKYLVGEHYGRDLT</sequence>
<dbReference type="Proteomes" id="UP000229371">
    <property type="component" value="Unassembled WGS sequence"/>
</dbReference>